<dbReference type="EMBL" id="MU274900">
    <property type="protein sequence ID" value="KAI0095310.1"/>
    <property type="molecule type" value="Genomic_DNA"/>
</dbReference>
<protein>
    <submittedName>
        <fullName evidence="1">Uncharacterized protein</fullName>
    </submittedName>
</protein>
<accession>A0ACB8UMH6</accession>
<keyword evidence="2" id="KW-1185">Reference proteome</keyword>
<sequence>MASSKADYHRNRMRWLASPLAQETDLSCVDRHYHLHAIRAEDVAAFDFIPHDSGEHWTQVPWICVCSVPPYSASPTAVAASGLMKPAFFSVTGQLSCQEVVFETVPGLNGQPSPSSNTHIAFWVEPRPDNIAIRDWGSFGGTLERLAARSTVSTDLSKLYALDEHGVTRIRPQGTETRSGMQLVRLGSGFSWFNADGDRLSIASRGQMPFDQCVHVLFQLKHVRHLGAGNQHFMEASLVYIALV</sequence>
<gene>
    <name evidence="1" type="ORF">BDY19DRAFT_902281</name>
</gene>
<comment type="caution">
    <text evidence="1">The sequence shown here is derived from an EMBL/GenBank/DDBJ whole genome shotgun (WGS) entry which is preliminary data.</text>
</comment>
<proteinExistence type="predicted"/>
<reference evidence="1" key="1">
    <citation type="journal article" date="2021" name="Environ. Microbiol.">
        <title>Gene family expansions and transcriptome signatures uncover fungal adaptations to wood decay.</title>
        <authorList>
            <person name="Hage H."/>
            <person name="Miyauchi S."/>
            <person name="Viragh M."/>
            <person name="Drula E."/>
            <person name="Min B."/>
            <person name="Chaduli D."/>
            <person name="Navarro D."/>
            <person name="Favel A."/>
            <person name="Norest M."/>
            <person name="Lesage-Meessen L."/>
            <person name="Balint B."/>
            <person name="Merenyi Z."/>
            <person name="de Eugenio L."/>
            <person name="Morin E."/>
            <person name="Martinez A.T."/>
            <person name="Baldrian P."/>
            <person name="Stursova M."/>
            <person name="Martinez M.J."/>
            <person name="Novotny C."/>
            <person name="Magnuson J.K."/>
            <person name="Spatafora J.W."/>
            <person name="Maurice S."/>
            <person name="Pangilinan J."/>
            <person name="Andreopoulos W."/>
            <person name="LaButti K."/>
            <person name="Hundley H."/>
            <person name="Na H."/>
            <person name="Kuo A."/>
            <person name="Barry K."/>
            <person name="Lipzen A."/>
            <person name="Henrissat B."/>
            <person name="Riley R."/>
            <person name="Ahrendt S."/>
            <person name="Nagy L.G."/>
            <person name="Grigoriev I.V."/>
            <person name="Martin F."/>
            <person name="Rosso M.N."/>
        </authorList>
    </citation>
    <scope>NUCLEOTIDE SEQUENCE</scope>
    <source>
        <strain evidence="1">CBS 384.51</strain>
    </source>
</reference>
<evidence type="ECO:0000313" key="1">
    <source>
        <dbReference type="EMBL" id="KAI0095310.1"/>
    </source>
</evidence>
<evidence type="ECO:0000313" key="2">
    <source>
        <dbReference type="Proteomes" id="UP001055072"/>
    </source>
</evidence>
<dbReference type="Proteomes" id="UP001055072">
    <property type="component" value="Unassembled WGS sequence"/>
</dbReference>
<organism evidence="1 2">
    <name type="scientific">Irpex rosettiformis</name>
    <dbReference type="NCBI Taxonomy" id="378272"/>
    <lineage>
        <taxon>Eukaryota</taxon>
        <taxon>Fungi</taxon>
        <taxon>Dikarya</taxon>
        <taxon>Basidiomycota</taxon>
        <taxon>Agaricomycotina</taxon>
        <taxon>Agaricomycetes</taxon>
        <taxon>Polyporales</taxon>
        <taxon>Irpicaceae</taxon>
        <taxon>Irpex</taxon>
    </lineage>
</organism>
<name>A0ACB8UMH6_9APHY</name>